<gene>
    <name evidence="5" type="ORF">Ccrd_001553</name>
</gene>
<evidence type="ECO:0000256" key="2">
    <source>
        <dbReference type="ARBA" id="ARBA00022704"/>
    </source>
</evidence>
<evidence type="ECO:0000256" key="1">
    <source>
        <dbReference type="ARBA" id="ARBA00022690"/>
    </source>
</evidence>
<keyword evidence="2" id="KW-0789">Thiol protease inhibitor</keyword>
<feature type="domain" description="Cystatin" evidence="4">
    <location>
        <begin position="50"/>
        <end position="90"/>
    </location>
</feature>
<proteinExistence type="predicted"/>
<dbReference type="SUPFAM" id="SSF54403">
    <property type="entry name" value="Cystatin/monellin"/>
    <property type="match status" value="1"/>
</dbReference>
<dbReference type="Proteomes" id="UP000243975">
    <property type="component" value="Unassembled WGS sequence"/>
</dbReference>
<accession>A0A103XT10</accession>
<dbReference type="Gene3D" id="3.10.450.10">
    <property type="match status" value="1"/>
</dbReference>
<evidence type="ECO:0000313" key="6">
    <source>
        <dbReference type="Proteomes" id="UP000243975"/>
    </source>
</evidence>
<evidence type="ECO:0000259" key="4">
    <source>
        <dbReference type="Pfam" id="PF00031"/>
    </source>
</evidence>
<reference evidence="5 6" key="1">
    <citation type="journal article" date="2016" name="Sci. Rep.">
        <title>The genome sequence of the outbreeding globe artichoke constructed de novo incorporating a phase-aware low-pass sequencing strategy of F1 progeny.</title>
        <authorList>
            <person name="Scaglione D."/>
            <person name="Reyes-Chin-Wo S."/>
            <person name="Acquadro A."/>
            <person name="Froenicke L."/>
            <person name="Portis E."/>
            <person name="Beitel C."/>
            <person name="Tirone M."/>
            <person name="Mauro R."/>
            <person name="Lo Monaco A."/>
            <person name="Mauromicale G."/>
            <person name="Faccioli P."/>
            <person name="Cattivelli L."/>
            <person name="Rieseberg L."/>
            <person name="Michelmore R."/>
            <person name="Lanteri S."/>
        </authorList>
    </citation>
    <scope>NUCLEOTIDE SEQUENCE [LARGE SCALE GENOMIC DNA]</scope>
    <source>
        <strain evidence="5">2C</strain>
    </source>
</reference>
<name>A0A103XT10_CYNCS</name>
<keyword evidence="1" id="KW-0646">Protease inhibitor</keyword>
<evidence type="ECO:0000256" key="3">
    <source>
        <dbReference type="SAM" id="SignalP"/>
    </source>
</evidence>
<feature type="chain" id="PRO_5007119068" evidence="3">
    <location>
        <begin position="27"/>
        <end position="93"/>
    </location>
</feature>
<keyword evidence="6" id="KW-1185">Reference proteome</keyword>
<feature type="signal peptide" evidence="3">
    <location>
        <begin position="1"/>
        <end position="26"/>
    </location>
</feature>
<keyword evidence="3" id="KW-0732">Signal</keyword>
<protein>
    <submittedName>
        <fullName evidence="5">Proteinase inhibitor I25, cystatin</fullName>
    </submittedName>
</protein>
<dbReference type="EMBL" id="LEKV01004325">
    <property type="protein sequence ID" value="KVH96350.1"/>
    <property type="molecule type" value="Genomic_DNA"/>
</dbReference>
<dbReference type="AlphaFoldDB" id="A0A103XT10"/>
<organism evidence="5 6">
    <name type="scientific">Cynara cardunculus var. scolymus</name>
    <name type="common">Globe artichoke</name>
    <name type="synonym">Cynara scolymus</name>
    <dbReference type="NCBI Taxonomy" id="59895"/>
    <lineage>
        <taxon>Eukaryota</taxon>
        <taxon>Viridiplantae</taxon>
        <taxon>Streptophyta</taxon>
        <taxon>Embryophyta</taxon>
        <taxon>Tracheophyta</taxon>
        <taxon>Spermatophyta</taxon>
        <taxon>Magnoliopsida</taxon>
        <taxon>eudicotyledons</taxon>
        <taxon>Gunneridae</taxon>
        <taxon>Pentapetalae</taxon>
        <taxon>asterids</taxon>
        <taxon>campanulids</taxon>
        <taxon>Asterales</taxon>
        <taxon>Asteraceae</taxon>
        <taxon>Carduoideae</taxon>
        <taxon>Cardueae</taxon>
        <taxon>Carduinae</taxon>
        <taxon>Cynara</taxon>
    </lineage>
</organism>
<dbReference type="InterPro" id="IPR046350">
    <property type="entry name" value="Cystatin_sf"/>
</dbReference>
<evidence type="ECO:0000313" key="5">
    <source>
        <dbReference type="EMBL" id="KVH96350.1"/>
    </source>
</evidence>
<dbReference type="GO" id="GO:0004869">
    <property type="term" value="F:cysteine-type endopeptidase inhibitor activity"/>
    <property type="evidence" value="ECO:0007669"/>
    <property type="project" value="UniProtKB-KW"/>
</dbReference>
<sequence length="93" mass="10360">MATHTRILLILLGFLFCFLYLDVSIAFQGTAIDSNIRSTDPYNQILDGDILPLDPNNPEVAAAVKFAVDKHNDDKKQLLVFVKVVRAESRAIT</sequence>
<dbReference type="Gramene" id="KVH96350">
    <property type="protein sequence ID" value="KVH96350"/>
    <property type="gene ID" value="Ccrd_001553"/>
</dbReference>
<dbReference type="InterPro" id="IPR000010">
    <property type="entry name" value="Cystatin_dom"/>
</dbReference>
<comment type="caution">
    <text evidence="5">The sequence shown here is derived from an EMBL/GenBank/DDBJ whole genome shotgun (WGS) entry which is preliminary data.</text>
</comment>
<dbReference type="Pfam" id="PF00031">
    <property type="entry name" value="Cystatin"/>
    <property type="match status" value="1"/>
</dbReference>